<gene>
    <name evidence="3" type="ORF">SPSC_01992</name>
</gene>
<feature type="transmembrane region" description="Helical" evidence="2">
    <location>
        <begin position="809"/>
        <end position="835"/>
    </location>
</feature>
<feature type="region of interest" description="Disordered" evidence="1">
    <location>
        <begin position="1"/>
        <end position="156"/>
    </location>
</feature>
<keyword evidence="2" id="KW-0472">Membrane</keyword>
<accession>A0A127ZD25</accession>
<feature type="compositionally biased region" description="Polar residues" evidence="1">
    <location>
        <begin position="394"/>
        <end position="404"/>
    </location>
</feature>
<feature type="compositionally biased region" description="Acidic residues" evidence="1">
    <location>
        <begin position="1186"/>
        <end position="1195"/>
    </location>
</feature>
<feature type="region of interest" description="Disordered" evidence="1">
    <location>
        <begin position="1277"/>
        <end position="1444"/>
    </location>
</feature>
<feature type="compositionally biased region" description="Low complexity" evidence="1">
    <location>
        <begin position="359"/>
        <end position="370"/>
    </location>
</feature>
<feature type="compositionally biased region" description="Polar residues" evidence="1">
    <location>
        <begin position="528"/>
        <end position="545"/>
    </location>
</feature>
<proteinExistence type="predicted"/>
<dbReference type="EMBL" id="LK056662">
    <property type="protein sequence ID" value="CDU23363.1"/>
    <property type="molecule type" value="Genomic_DNA"/>
</dbReference>
<feature type="compositionally biased region" description="Polar residues" evidence="1">
    <location>
        <begin position="1030"/>
        <end position="1039"/>
    </location>
</feature>
<feature type="compositionally biased region" description="Low complexity" evidence="1">
    <location>
        <begin position="12"/>
        <end position="27"/>
    </location>
</feature>
<feature type="compositionally biased region" description="Polar residues" evidence="1">
    <location>
        <begin position="1476"/>
        <end position="1488"/>
    </location>
</feature>
<evidence type="ECO:0000313" key="3">
    <source>
        <dbReference type="EMBL" id="CDU23363.1"/>
    </source>
</evidence>
<feature type="compositionally biased region" description="Polar residues" evidence="1">
    <location>
        <begin position="127"/>
        <end position="145"/>
    </location>
</feature>
<feature type="compositionally biased region" description="Polar residues" evidence="1">
    <location>
        <begin position="1618"/>
        <end position="1643"/>
    </location>
</feature>
<feature type="region of interest" description="Disordered" evidence="1">
    <location>
        <begin position="1030"/>
        <end position="1083"/>
    </location>
</feature>
<feature type="region of interest" description="Disordered" evidence="1">
    <location>
        <begin position="496"/>
        <end position="555"/>
    </location>
</feature>
<feature type="region of interest" description="Disordered" evidence="1">
    <location>
        <begin position="1614"/>
        <end position="1678"/>
    </location>
</feature>
<feature type="compositionally biased region" description="Polar residues" evidence="1">
    <location>
        <begin position="267"/>
        <end position="277"/>
    </location>
</feature>
<protein>
    <submittedName>
        <fullName evidence="3">Uncharacterized protein</fullName>
    </submittedName>
</protein>
<name>A0A127ZD25_9BASI</name>
<dbReference type="OrthoDB" id="2575061at2759"/>
<feature type="compositionally biased region" description="Polar residues" evidence="1">
    <location>
        <begin position="1421"/>
        <end position="1439"/>
    </location>
</feature>
<sequence>MNGRLSSTNKEPASAQAAQPSTPSAQTLRAQVTAAQSATSRLQPPPSSSRQSPGDYDYSSPSNYPSPSPGFDDDTSRPESSAQAAARYAATSPDSPSASRPLDNAVSDLSWPLSSEEPSRRIEHTNDTFGRTSGRSAVSEAQDSPTSRRKTSPTERSAFGYLASSWIQPSASSQNDEIAEYLNQGSVRGYRQDKVDALEKELNLSDPSSPVVGTRSTANDNDMQTVGASHAPPLSATAAHKRSHPTSLGVSGGSDTPDRTFGRPSHDQSQQTTNSGGSHPPLDGSRPSHSDTTSSRDTDLSNDPAYGVGEAGGAQQFAAVTRTLTPHQRQHQEELDRISQQRDAVTPISYATALGSPTSARAAQRASRQSNATVIATSNSLSSSSTPKHDTRLSRQTQTTSPSAVAQPLAFNDGNDYQPAFGHRPLFRGEAAREGSGSQDSLDMLHNQTSPQTPEGLAPARSASVRVKTPISGNTLAELPPGQRASMVDALHEQSAAPFPSSGSMHGATANLNSEPMPSSEHAGYSAQFPQTAQHGYTADPSQAYTYGHPPQPVDQQYQATREHDFYSAQHHDHGADQDHEFAQKVLDERTKAPHLPQLGDMYAGAPRFPPAPYAQYRSLRLSSRLARMHHTILPLLTYAHIPATLFLDYNVLFALTQIVLHPDNTQTGIRTAWWIALGIYAGCVLFWLVGVVILYEGFWSFRRRWTVPQPLVMPIYLSNPAFTRTAIKDYSLYSLLYRARSTGNRRDSLIESFWHYSQNWPTVLTLVPRGVISAILLVLYKPSGPALVTRGARDPFYFNQSTQRFSQFAFILITFQAAWAAWKLGVLLVANIGLAATLGVKSLIQQEQDRNAVANTEMAGFSGYSRSALAARQFGSQVEGDGTVMDDGDVVQRASHRRWAWRWRAEDRIRAILFDAGLLQHQPVTLHGWHHESKEVDEAAADHAGAGAFDTNQLHPTMNGQTVRGNEHDQPEQERDWNGAYLRQSQTGLALTSPEAVQPEFLAAGAHTEHTTDDAGLAPAPPVSQTFHVQHLESSSSNEEGDTSDASDPYSPAPLPIGRSSRSKEQLRSASSISPRNDPASLRASSISSLNRLAALNMPRSASPGLAQDQPSSTLGMQSSSVDSTLGDVHASLSARPLQSSNDTGLLSEWRGRKRPRSSPALADLPGLNPAGMVTETNHWLQSQIDEESDERGEQEERRDADAASKKPTNFDNDGRVMHAFVPMPASFAMSKDPSLAGSPDQGGSDTKHGSWTAAAPNPELFAGKPAASAATLPLRQDGDVPNASSTSLGSLVKGGRSGGYAGARSSGHGHEASSEDGVSLEGVEGAKKQGRNSLLGRITNKSSSESRRSGSGGRPEGESWITSLFGGSRSTSRKVSAAGQGSPPRVGGGSTGDLTVMRRSASDPRSEAEHGVDDGVPTVITTSASTSLPTADSGSVQQHHEAAADVQAACQHMLPESLLMAPIGAAERGPDRSASPSGSYHSNVSAETDDSEERRLWASFPNQSRRHPPGLIALDLEQRTLAERRMAAAAAAAHENNTAMMQRQQQQQQQRLAYGGAAPALPGSALNLSPLMHRSVLAAIGNGAPMVGLPGMLGGVGQLSVSPSEGGLHAIREESWTSSLDSRSQGASGSTRSRGTASAVTASPVDADFPLEQIEEVAVPHHSSNASMGRSVRRGD</sequence>
<feature type="region of interest" description="Disordered" evidence="1">
    <location>
        <begin position="1102"/>
        <end position="1217"/>
    </location>
</feature>
<feature type="transmembrane region" description="Helical" evidence="2">
    <location>
        <begin position="673"/>
        <end position="696"/>
    </location>
</feature>
<organism evidence="3">
    <name type="scientific">Sporisorium scitamineum</name>
    <dbReference type="NCBI Taxonomy" id="49012"/>
    <lineage>
        <taxon>Eukaryota</taxon>
        <taxon>Fungi</taxon>
        <taxon>Dikarya</taxon>
        <taxon>Basidiomycota</taxon>
        <taxon>Ustilaginomycotina</taxon>
        <taxon>Ustilaginomycetes</taxon>
        <taxon>Ustilaginales</taxon>
        <taxon>Ustilaginaceae</taxon>
        <taxon>Sporisorium</taxon>
    </lineage>
</organism>
<feature type="compositionally biased region" description="Polar residues" evidence="1">
    <location>
        <begin position="951"/>
        <end position="965"/>
    </location>
</feature>
<keyword evidence="2" id="KW-0812">Transmembrane</keyword>
<reference evidence="3" key="1">
    <citation type="submission" date="2014-06" db="EMBL/GenBank/DDBJ databases">
        <authorList>
            <person name="Ju J."/>
            <person name="Zhang J."/>
        </authorList>
    </citation>
    <scope>NUCLEOTIDE SEQUENCE</scope>
    <source>
        <strain evidence="3">SscI8</strain>
    </source>
</reference>
<feature type="compositionally biased region" description="Polar residues" evidence="1">
    <location>
        <begin position="1176"/>
        <end position="1185"/>
    </location>
</feature>
<feature type="compositionally biased region" description="Polar residues" evidence="1">
    <location>
        <begin position="1"/>
        <end position="11"/>
    </location>
</feature>
<feature type="compositionally biased region" description="Polar residues" evidence="1">
    <location>
        <begin position="1110"/>
        <end position="1125"/>
    </location>
</feature>
<feature type="region of interest" description="Disordered" evidence="1">
    <location>
        <begin position="1468"/>
        <end position="1495"/>
    </location>
</feature>
<feature type="compositionally biased region" description="Low complexity" evidence="1">
    <location>
        <begin position="48"/>
        <end position="65"/>
    </location>
</feature>
<keyword evidence="2" id="KW-1133">Transmembrane helix</keyword>
<feature type="compositionally biased region" description="Basic and acidic residues" evidence="1">
    <location>
        <begin position="1196"/>
        <end position="1206"/>
    </location>
</feature>
<feature type="compositionally biased region" description="Basic and acidic residues" evidence="1">
    <location>
        <begin position="256"/>
        <end position="266"/>
    </location>
</feature>
<feature type="region of interest" description="Disordered" evidence="1">
    <location>
        <begin position="950"/>
        <end position="975"/>
    </location>
</feature>
<feature type="compositionally biased region" description="Polar residues" evidence="1">
    <location>
        <begin position="28"/>
        <end position="39"/>
    </location>
</feature>
<feature type="region of interest" description="Disordered" evidence="1">
    <location>
        <begin position="1232"/>
        <end position="1261"/>
    </location>
</feature>
<feature type="compositionally biased region" description="Basic and acidic residues" evidence="1">
    <location>
        <begin position="286"/>
        <end position="299"/>
    </location>
</feature>
<feature type="compositionally biased region" description="Polar residues" evidence="1">
    <location>
        <begin position="436"/>
        <end position="453"/>
    </location>
</feature>
<feature type="compositionally biased region" description="Basic and acidic residues" evidence="1">
    <location>
        <begin position="117"/>
        <end position="126"/>
    </location>
</feature>
<feature type="region of interest" description="Disordered" evidence="1">
    <location>
        <begin position="198"/>
        <end position="310"/>
    </location>
</feature>
<feature type="transmembrane region" description="Helical" evidence="2">
    <location>
        <begin position="633"/>
        <end position="661"/>
    </location>
</feature>
<feature type="compositionally biased region" description="Basic and acidic residues" evidence="1">
    <location>
        <begin position="966"/>
        <end position="975"/>
    </location>
</feature>
<feature type="compositionally biased region" description="Polar residues" evidence="1">
    <location>
        <begin position="214"/>
        <end position="227"/>
    </location>
</feature>
<feature type="region of interest" description="Disordered" evidence="1">
    <location>
        <begin position="356"/>
        <end position="464"/>
    </location>
</feature>
<evidence type="ECO:0000256" key="2">
    <source>
        <dbReference type="SAM" id="Phobius"/>
    </source>
</evidence>
<feature type="compositionally biased region" description="Basic and acidic residues" evidence="1">
    <location>
        <begin position="1402"/>
        <end position="1415"/>
    </location>
</feature>
<evidence type="ECO:0000256" key="1">
    <source>
        <dbReference type="SAM" id="MobiDB-lite"/>
    </source>
</evidence>